<keyword evidence="7 12" id="KW-0456">Lyase</keyword>
<dbReference type="PROSITE" id="PS51171">
    <property type="entry name" value="PREPHENATE_DEHYDR_3"/>
    <property type="match status" value="1"/>
</dbReference>
<accession>A0A9X2MDS3</accession>
<evidence type="ECO:0000256" key="5">
    <source>
        <dbReference type="ARBA" id="ARBA00023141"/>
    </source>
</evidence>
<dbReference type="EMBL" id="JANKBY010000032">
    <property type="protein sequence ID" value="MCR1822051.1"/>
    <property type="molecule type" value="Genomic_DNA"/>
</dbReference>
<dbReference type="GO" id="GO:0005737">
    <property type="term" value="C:cytoplasm"/>
    <property type="evidence" value="ECO:0007669"/>
    <property type="project" value="TreeGrafter"/>
</dbReference>
<dbReference type="GO" id="GO:0009094">
    <property type="term" value="P:L-phenylalanine biosynthetic process"/>
    <property type="evidence" value="ECO:0007669"/>
    <property type="project" value="UniProtKB-KW"/>
</dbReference>
<comment type="catalytic activity">
    <reaction evidence="8">
        <text>prephenate + H(+) = 3-phenylpyruvate + CO2 + H2O</text>
        <dbReference type="Rhea" id="RHEA:21648"/>
        <dbReference type="ChEBI" id="CHEBI:15377"/>
        <dbReference type="ChEBI" id="CHEBI:15378"/>
        <dbReference type="ChEBI" id="CHEBI:16526"/>
        <dbReference type="ChEBI" id="CHEBI:18005"/>
        <dbReference type="ChEBI" id="CHEBI:29934"/>
        <dbReference type="EC" id="4.2.1.51"/>
    </reaction>
</comment>
<comment type="pathway">
    <text evidence="1">Amino-acid biosynthesis; L-phenylalanine biosynthesis; phenylpyruvate from prephenate: step 1/1.</text>
</comment>
<organism evidence="12 13">
    <name type="scientific">Terrisporobacter muris</name>
    <dbReference type="NCBI Taxonomy" id="2963284"/>
    <lineage>
        <taxon>Bacteria</taxon>
        <taxon>Bacillati</taxon>
        <taxon>Bacillota</taxon>
        <taxon>Clostridia</taxon>
        <taxon>Peptostreptococcales</taxon>
        <taxon>Peptostreptococcaceae</taxon>
        <taxon>Terrisporobacter</taxon>
    </lineage>
</organism>
<evidence type="ECO:0000256" key="9">
    <source>
        <dbReference type="PIRSR" id="PIRSR001500-2"/>
    </source>
</evidence>
<dbReference type="InterPro" id="IPR002912">
    <property type="entry name" value="ACT_dom"/>
</dbReference>
<dbReference type="PANTHER" id="PTHR21022:SF19">
    <property type="entry name" value="PREPHENATE DEHYDRATASE-RELATED"/>
    <property type="match status" value="1"/>
</dbReference>
<dbReference type="NCBIfam" id="NF008865">
    <property type="entry name" value="PRK11898.1"/>
    <property type="match status" value="1"/>
</dbReference>
<dbReference type="EC" id="4.2.1.51" evidence="2"/>
<keyword evidence="6" id="KW-0584">Phenylalanine biosynthesis</keyword>
<feature type="site" description="Essential for prephenate dehydratase activity" evidence="9">
    <location>
        <position position="191"/>
    </location>
</feature>
<evidence type="ECO:0000256" key="1">
    <source>
        <dbReference type="ARBA" id="ARBA00004741"/>
    </source>
</evidence>
<evidence type="ECO:0000256" key="6">
    <source>
        <dbReference type="ARBA" id="ARBA00023222"/>
    </source>
</evidence>
<name>A0A9X2MDS3_9FIRM</name>
<evidence type="ECO:0000256" key="3">
    <source>
        <dbReference type="ARBA" id="ARBA00021872"/>
    </source>
</evidence>
<evidence type="ECO:0000256" key="4">
    <source>
        <dbReference type="ARBA" id="ARBA00022605"/>
    </source>
</evidence>
<dbReference type="PROSITE" id="PS51671">
    <property type="entry name" value="ACT"/>
    <property type="match status" value="1"/>
</dbReference>
<evidence type="ECO:0000259" key="10">
    <source>
        <dbReference type="PROSITE" id="PS51171"/>
    </source>
</evidence>
<keyword evidence="13" id="KW-1185">Reference proteome</keyword>
<comment type="caution">
    <text evidence="12">The sequence shown here is derived from an EMBL/GenBank/DDBJ whole genome shotgun (WGS) entry which is preliminary data.</text>
</comment>
<dbReference type="InterPro" id="IPR008242">
    <property type="entry name" value="Chor_mutase/pphenate_deHydtase"/>
</dbReference>
<evidence type="ECO:0000256" key="7">
    <source>
        <dbReference type="ARBA" id="ARBA00023239"/>
    </source>
</evidence>
<dbReference type="Pfam" id="PF01842">
    <property type="entry name" value="ACT"/>
    <property type="match status" value="1"/>
</dbReference>
<dbReference type="Proteomes" id="UP001140817">
    <property type="component" value="Unassembled WGS sequence"/>
</dbReference>
<keyword evidence="4" id="KW-0028">Amino-acid biosynthesis</keyword>
<evidence type="ECO:0000256" key="2">
    <source>
        <dbReference type="ARBA" id="ARBA00013147"/>
    </source>
</evidence>
<dbReference type="AlphaFoldDB" id="A0A9X2MDS3"/>
<evidence type="ECO:0000259" key="11">
    <source>
        <dbReference type="PROSITE" id="PS51671"/>
    </source>
</evidence>
<feature type="domain" description="ACT" evidence="11">
    <location>
        <begin position="210"/>
        <end position="287"/>
    </location>
</feature>
<sequence length="291" mass="33402">MVVDLYDYRQGISSKDKSNIKVGYQGVKGSFSEEAMIEFFGYNQDTVNYEKFEDVFIGLKKDEIDYGILPFENSCTGAITAVYDLLSKYGFYIVGEECIKIKQNLVGIKGAKVEDIEEVYSHPQGFEQSKIFFKDHEDLKLIYFYNTAISAKHVSELNDKSKAAIASTRAAKIYGLDVIEEEINDNESNNTKFVIISKNLELREDCNKMTVTFSLDNKAGTLYNLLGYFAQNQINMVKVESRPSKNHLWEYVLYVDFEGNINDENVKNAINLIEKKCKYFKLLGCYKKKEI</sequence>
<evidence type="ECO:0000256" key="8">
    <source>
        <dbReference type="ARBA" id="ARBA00047848"/>
    </source>
</evidence>
<keyword evidence="5" id="KW-0057">Aromatic amino acid biosynthesis</keyword>
<dbReference type="InterPro" id="IPR045865">
    <property type="entry name" value="ACT-like_dom_sf"/>
</dbReference>
<feature type="domain" description="Prephenate dehydratase" evidence="10">
    <location>
        <begin position="21"/>
        <end position="198"/>
    </location>
</feature>
<dbReference type="CDD" id="cd04905">
    <property type="entry name" value="ACT_CM-PDT"/>
    <property type="match status" value="1"/>
</dbReference>
<reference evidence="12" key="1">
    <citation type="submission" date="2022-07" db="EMBL/GenBank/DDBJ databases">
        <title>Enhanced cultured diversity of the mouse gut microbiota enables custom-made synthetic communities.</title>
        <authorList>
            <person name="Afrizal A."/>
        </authorList>
    </citation>
    <scope>NUCLEOTIDE SEQUENCE</scope>
    <source>
        <strain evidence="12">DSM 29186</strain>
    </source>
</reference>
<dbReference type="RefSeq" id="WP_257560168.1">
    <property type="nucleotide sequence ID" value="NZ_JANKBY010000032.1"/>
</dbReference>
<dbReference type="CDD" id="cd13631">
    <property type="entry name" value="PBP2_Ct-PDT_like"/>
    <property type="match status" value="1"/>
</dbReference>
<dbReference type="Pfam" id="PF00800">
    <property type="entry name" value="PDT"/>
    <property type="match status" value="1"/>
</dbReference>
<gene>
    <name evidence="12" type="primary">pheA</name>
    <name evidence="12" type="ORF">NSA58_04550</name>
</gene>
<dbReference type="Gene3D" id="3.40.190.10">
    <property type="entry name" value="Periplasmic binding protein-like II"/>
    <property type="match status" value="2"/>
</dbReference>
<dbReference type="PIRSF" id="PIRSF001500">
    <property type="entry name" value="Chor_mut_pdt_Ppr"/>
    <property type="match status" value="1"/>
</dbReference>
<evidence type="ECO:0000313" key="12">
    <source>
        <dbReference type="EMBL" id="MCR1822051.1"/>
    </source>
</evidence>
<dbReference type="SUPFAM" id="SSF55021">
    <property type="entry name" value="ACT-like"/>
    <property type="match status" value="1"/>
</dbReference>
<protein>
    <recommendedName>
        <fullName evidence="3">Prephenate dehydratase</fullName>
        <ecNumber evidence="2">4.2.1.51</ecNumber>
    </recommendedName>
</protein>
<dbReference type="GO" id="GO:0004664">
    <property type="term" value="F:prephenate dehydratase activity"/>
    <property type="evidence" value="ECO:0007669"/>
    <property type="project" value="UniProtKB-EC"/>
</dbReference>
<dbReference type="PANTHER" id="PTHR21022">
    <property type="entry name" value="PREPHENATE DEHYDRATASE P PROTEIN"/>
    <property type="match status" value="1"/>
</dbReference>
<dbReference type="InterPro" id="IPR001086">
    <property type="entry name" value="Preph_deHydtase"/>
</dbReference>
<evidence type="ECO:0000313" key="13">
    <source>
        <dbReference type="Proteomes" id="UP001140817"/>
    </source>
</evidence>
<proteinExistence type="predicted"/>
<dbReference type="SUPFAM" id="SSF53850">
    <property type="entry name" value="Periplasmic binding protein-like II"/>
    <property type="match status" value="1"/>
</dbReference>
<dbReference type="Gene3D" id="3.30.70.260">
    <property type="match status" value="1"/>
</dbReference>